<evidence type="ECO:0000313" key="4">
    <source>
        <dbReference type="Proteomes" id="UP000190888"/>
    </source>
</evidence>
<dbReference type="SUPFAM" id="SSF82185">
    <property type="entry name" value="Histone H3 K4-specific methyltransferase SET7/9 N-terminal domain"/>
    <property type="match status" value="1"/>
</dbReference>
<evidence type="ECO:0000256" key="2">
    <source>
        <dbReference type="SAM" id="SignalP"/>
    </source>
</evidence>
<keyword evidence="2" id="KW-0732">Signal</keyword>
<name>A0A1T4P794_9BACT</name>
<dbReference type="SMART" id="SM00698">
    <property type="entry name" value="MORN"/>
    <property type="match status" value="3"/>
</dbReference>
<protein>
    <submittedName>
        <fullName evidence="3">MORN repeat-containing protein</fullName>
    </submittedName>
</protein>
<dbReference type="InterPro" id="IPR003409">
    <property type="entry name" value="MORN"/>
</dbReference>
<gene>
    <name evidence="3" type="ORF">SAMN04488132_105195</name>
</gene>
<proteinExistence type="predicted"/>
<organism evidence="3 4">
    <name type="scientific">Sediminibacterium ginsengisoli</name>
    <dbReference type="NCBI Taxonomy" id="413434"/>
    <lineage>
        <taxon>Bacteria</taxon>
        <taxon>Pseudomonadati</taxon>
        <taxon>Bacteroidota</taxon>
        <taxon>Chitinophagia</taxon>
        <taxon>Chitinophagales</taxon>
        <taxon>Chitinophagaceae</taxon>
        <taxon>Sediminibacterium</taxon>
    </lineage>
</organism>
<feature type="signal peptide" evidence="2">
    <location>
        <begin position="1"/>
        <end position="23"/>
    </location>
</feature>
<sequence>MFRKKITGILILVCSAVALSSSAQSVHFNFYNYLYNKPIHKSASGLDSVYGEYLHFPFTGKPQNYRYTGQLKNGLPDGIGTFIVGYNGMIKYAGEWKEGMPHGTGTFENHDLYHYAFRGEFIKGKPVNGLVVYGYDDHFKPTIFYSGDVSFDPGNPLKLVPHGYGTMYVALNASDNSTVPGSFCEGQFHYGKPTGFSVYNKNAYRTSLQAGLLMAGVEVKQFSDLGFHADVLEGNWKIPAEGTSVIKQLLPDINKAVFDTLNVNIFSTYYGFTLNGLPYGPGTVVYKDGFRDPGFWKNGEQISPRSLLAALLPDSSVLTPVTRIEMHPVFKLVVNKRKRTEEWVVSYEKKPVNYYAPWVSGQPVGYGWKVDSGTNAIPVAAEFTGNRNEKEWNAELSFAQAPAEYARSKGYTNGLEWFRGISFETFSGTSYPVAFKKDGTAAYYDSVRFRGVQFRPTASLFEPTMFSKSMQEYRKKESAKIGIYNSILNKRPKAYMRLITFYPGDISRTQITTASGTLKGSMMPKAAIQAGDNVLVSGGKFALATEAGMAPGYAIEKNGFYYIVRDYTLEESFSESFCSACNGTGGSSTTKSAQVSFGSTASVNYNLPNYSNGALVFTPKYTTIGVYTVKNTCNVCKGKAYSKTNTTRVEIKY</sequence>
<keyword evidence="1" id="KW-0677">Repeat</keyword>
<dbReference type="Pfam" id="PF02493">
    <property type="entry name" value="MORN"/>
    <property type="match status" value="3"/>
</dbReference>
<accession>A0A1T4P794</accession>
<dbReference type="PANTHER" id="PTHR43215:SF14">
    <property type="entry name" value="RADIAL SPOKE HEAD 1 HOMOLOG"/>
    <property type="match status" value="1"/>
</dbReference>
<keyword evidence="4" id="KW-1185">Reference proteome</keyword>
<feature type="chain" id="PRO_5012865929" evidence="2">
    <location>
        <begin position="24"/>
        <end position="653"/>
    </location>
</feature>
<dbReference type="STRING" id="413434.SAMN04488132_105195"/>
<dbReference type="Proteomes" id="UP000190888">
    <property type="component" value="Unassembled WGS sequence"/>
</dbReference>
<evidence type="ECO:0000256" key="1">
    <source>
        <dbReference type="ARBA" id="ARBA00022737"/>
    </source>
</evidence>
<dbReference type="PANTHER" id="PTHR43215">
    <property type="entry name" value="RADIAL SPOKE HEAD 1 HOMOLOG"/>
    <property type="match status" value="1"/>
</dbReference>
<dbReference type="RefSeq" id="WP_078831517.1">
    <property type="nucleotide sequence ID" value="NZ_FUWH01000005.1"/>
</dbReference>
<dbReference type="AlphaFoldDB" id="A0A1T4P794"/>
<dbReference type="OrthoDB" id="1097666at2"/>
<evidence type="ECO:0000313" key="3">
    <source>
        <dbReference type="EMBL" id="SJZ87445.1"/>
    </source>
</evidence>
<dbReference type="Gene3D" id="2.20.110.10">
    <property type="entry name" value="Histone H3 K4-specific methyltransferase SET7/9 N-terminal domain"/>
    <property type="match status" value="1"/>
</dbReference>
<reference evidence="3 4" key="1">
    <citation type="submission" date="2017-02" db="EMBL/GenBank/DDBJ databases">
        <authorList>
            <person name="Peterson S.W."/>
        </authorList>
    </citation>
    <scope>NUCLEOTIDE SEQUENCE [LARGE SCALE GENOMIC DNA]</scope>
    <source>
        <strain evidence="3 4">DSM 22335</strain>
    </source>
</reference>
<dbReference type="EMBL" id="FUWH01000005">
    <property type="protein sequence ID" value="SJZ87445.1"/>
    <property type="molecule type" value="Genomic_DNA"/>
</dbReference>